<evidence type="ECO:0000256" key="3">
    <source>
        <dbReference type="ARBA" id="ARBA00023242"/>
    </source>
</evidence>
<evidence type="ECO:0000256" key="2">
    <source>
        <dbReference type="ARBA" id="ARBA00022763"/>
    </source>
</evidence>
<feature type="domain" description="DNA endonuclease activator Ctp1 C-terminal" evidence="5">
    <location>
        <begin position="663"/>
        <end position="699"/>
    </location>
</feature>
<name>A0A087U2H0_STEMI</name>
<dbReference type="InterPro" id="IPR033316">
    <property type="entry name" value="RBBP8-like"/>
</dbReference>
<dbReference type="STRING" id="407821.A0A087U2H0"/>
<evidence type="ECO:0000256" key="1">
    <source>
        <dbReference type="ARBA" id="ARBA00004123"/>
    </source>
</evidence>
<evidence type="ECO:0000313" key="6">
    <source>
        <dbReference type="EMBL" id="KFM71559.1"/>
    </source>
</evidence>
<accession>A0A087U2H0</accession>
<dbReference type="GO" id="GO:0003684">
    <property type="term" value="F:damaged DNA binding"/>
    <property type="evidence" value="ECO:0007669"/>
    <property type="project" value="TreeGrafter"/>
</dbReference>
<keyword evidence="6" id="KW-0378">Hydrolase</keyword>
<dbReference type="InterPro" id="IPR013882">
    <property type="entry name" value="Ctp1_C"/>
</dbReference>
<comment type="subcellular location">
    <subcellularLocation>
        <location evidence="1">Nucleus</location>
    </subcellularLocation>
</comment>
<gene>
    <name evidence="6" type="ORF">X975_21987</name>
</gene>
<keyword evidence="4" id="KW-0175">Coiled coil</keyword>
<dbReference type="Pfam" id="PF08573">
    <property type="entry name" value="SAE2"/>
    <property type="match status" value="1"/>
</dbReference>
<sequence>MECTSVKTLLKQVYIAHISKVKALEEENKELKVKLRETEEKLHENVSNCKRCVELEEAFKSCKTALHEQTKRLENIGQKFSVFSGLESTGKSTELSNNDESKTAHDQSKCRVLDVVQDLNSKTDNEDIITPSPLKFDKSIVTSSKAKQNLLKNIINDQGQGSLDLSCTYFPVNLEQSNSCVPTDSLILAPDTLDVVKDANKSMCANSVPKIIVQSDGLSNISVITNEELSGALEICKDVRDNHQKLKVAKKRPCNDSSFTGQSFKKSNVIALKEKLQTEAESKEKNTVLIPKKSASDNFKTAARCSENTSFVTSLKSGKENEGEIKSNNSFMDKMNKSESLINDKKDKNVLKSEKSARNYINKDELSKDKDSFCHISPSLIPGTKKEVKSVLNNVANVSNDEDFEISLNKKKERENESSWKACDKKKLLKKVCSVKPIKTTSKYKLTLDAPPPNYKKPTFRQTKLSKSVFLPKISPNISNEEFIVCDENEKENSSNHQSNSTSLHVDVQTPSITDKFINGTELDATCVPGNYQYEVIASGKAKNKETEENKKVFDESVLVLKVNFSDDSSDLIIEENKSNHEQVTTDSTNLKICKKDKAENSSCSDNEENVDILNSFDRLPVAPEPNYKYKEATIRQKEKRKQLNGFDCKMCEKYYTDLGLSDKEKKERLKKCSRHRGKFEPPPTPEHFWELDFPDTQECKARGYLNETQKVTLKSHRRRPL</sequence>
<keyword evidence="2" id="KW-0227">DNA damage</keyword>
<keyword evidence="3" id="KW-0539">Nucleus</keyword>
<dbReference type="PANTHER" id="PTHR15107">
    <property type="entry name" value="RETINOBLASTOMA BINDING PROTEIN 8"/>
    <property type="match status" value="1"/>
</dbReference>
<dbReference type="AlphaFoldDB" id="A0A087U2H0"/>
<dbReference type="GO" id="GO:0004519">
    <property type="term" value="F:endonuclease activity"/>
    <property type="evidence" value="ECO:0007669"/>
    <property type="project" value="UniProtKB-KW"/>
</dbReference>
<evidence type="ECO:0000259" key="5">
    <source>
        <dbReference type="Pfam" id="PF08573"/>
    </source>
</evidence>
<evidence type="ECO:0000313" key="7">
    <source>
        <dbReference type="Proteomes" id="UP000054359"/>
    </source>
</evidence>
<protein>
    <submittedName>
        <fullName evidence="6">DNA endonuclease RBBP8</fullName>
    </submittedName>
</protein>
<dbReference type="PANTHER" id="PTHR15107:SF0">
    <property type="entry name" value="DNA ENDONUCLEASE ACTIVATOR CTP1 C-TERMINAL DOMAIN-CONTAINING PROTEIN"/>
    <property type="match status" value="1"/>
</dbReference>
<dbReference type="GO" id="GO:0005634">
    <property type="term" value="C:nucleus"/>
    <property type="evidence" value="ECO:0007669"/>
    <property type="project" value="UniProtKB-SubCell"/>
</dbReference>
<evidence type="ECO:0000256" key="4">
    <source>
        <dbReference type="SAM" id="Coils"/>
    </source>
</evidence>
<keyword evidence="6" id="KW-0255">Endonuclease</keyword>
<dbReference type="EMBL" id="KK117842">
    <property type="protein sequence ID" value="KFM71559.1"/>
    <property type="molecule type" value="Genomic_DNA"/>
</dbReference>
<reference evidence="6 7" key="1">
    <citation type="submission" date="2013-11" db="EMBL/GenBank/DDBJ databases">
        <title>Genome sequencing of Stegodyphus mimosarum.</title>
        <authorList>
            <person name="Bechsgaard J."/>
        </authorList>
    </citation>
    <scope>NUCLEOTIDE SEQUENCE [LARGE SCALE GENOMIC DNA]</scope>
</reference>
<dbReference type="Proteomes" id="UP000054359">
    <property type="component" value="Unassembled WGS sequence"/>
</dbReference>
<dbReference type="GO" id="GO:0010792">
    <property type="term" value="P:DNA double-strand break processing involved in repair via single-strand annealing"/>
    <property type="evidence" value="ECO:0007669"/>
    <property type="project" value="TreeGrafter"/>
</dbReference>
<keyword evidence="6" id="KW-0540">Nuclease</keyword>
<proteinExistence type="predicted"/>
<organism evidence="6 7">
    <name type="scientific">Stegodyphus mimosarum</name>
    <name type="common">African social velvet spider</name>
    <dbReference type="NCBI Taxonomy" id="407821"/>
    <lineage>
        <taxon>Eukaryota</taxon>
        <taxon>Metazoa</taxon>
        <taxon>Ecdysozoa</taxon>
        <taxon>Arthropoda</taxon>
        <taxon>Chelicerata</taxon>
        <taxon>Arachnida</taxon>
        <taxon>Araneae</taxon>
        <taxon>Araneomorphae</taxon>
        <taxon>Entelegynae</taxon>
        <taxon>Eresoidea</taxon>
        <taxon>Eresidae</taxon>
        <taxon>Stegodyphus</taxon>
    </lineage>
</organism>
<dbReference type="OMA" id="KSMCANS"/>
<feature type="coiled-coil region" evidence="4">
    <location>
        <begin position="14"/>
        <end position="48"/>
    </location>
</feature>
<feature type="non-terminal residue" evidence="6">
    <location>
        <position position="722"/>
    </location>
</feature>
<dbReference type="OrthoDB" id="5801062at2759"/>
<keyword evidence="7" id="KW-1185">Reference proteome</keyword>